<dbReference type="SUPFAM" id="SSF53448">
    <property type="entry name" value="Nucleotide-diphospho-sugar transferases"/>
    <property type="match status" value="2"/>
</dbReference>
<dbReference type="Gene3D" id="3.90.550.50">
    <property type="match status" value="1"/>
</dbReference>
<feature type="compositionally biased region" description="Low complexity" evidence="11">
    <location>
        <begin position="644"/>
        <end position="664"/>
    </location>
</feature>
<evidence type="ECO:0000256" key="9">
    <source>
        <dbReference type="ARBA" id="ARBA00023180"/>
    </source>
</evidence>
<name>A0AAJ7WRP0_PETMA</name>
<comment type="subcellular location">
    <subcellularLocation>
        <location evidence="1 10">Golgi apparatus</location>
        <location evidence="1 10">Golgi stack membrane</location>
        <topology evidence="1 10">Single-pass type II membrane protein</topology>
    </subcellularLocation>
</comment>
<keyword evidence="9" id="KW-0325">Glycoprotein</keyword>
<feature type="region of interest" description="Disordered" evidence="11">
    <location>
        <begin position="644"/>
        <end position="669"/>
    </location>
</feature>
<dbReference type="GO" id="GO:0050510">
    <property type="term" value="F:N-acetylgalactosaminyl-proteoglycan 3-beta-glucuronosyltransferase activity"/>
    <property type="evidence" value="ECO:0007669"/>
    <property type="project" value="UniProtKB-ARBA"/>
</dbReference>
<keyword evidence="7 10" id="KW-0333">Golgi apparatus</keyword>
<evidence type="ECO:0000313" key="12">
    <source>
        <dbReference type="Proteomes" id="UP001318040"/>
    </source>
</evidence>
<accession>A0AAJ7WRP0</accession>
<evidence type="ECO:0000256" key="8">
    <source>
        <dbReference type="ARBA" id="ARBA00023136"/>
    </source>
</evidence>
<evidence type="ECO:0000256" key="10">
    <source>
        <dbReference type="RuleBase" id="RU364016"/>
    </source>
</evidence>
<dbReference type="CTD" id="22856"/>
<evidence type="ECO:0000256" key="3">
    <source>
        <dbReference type="ARBA" id="ARBA00022679"/>
    </source>
</evidence>
<dbReference type="PANTHER" id="PTHR12369">
    <property type="entry name" value="CHONDROITIN SYNTHASE"/>
    <property type="match status" value="1"/>
</dbReference>
<organism evidence="12 13">
    <name type="scientific">Petromyzon marinus</name>
    <name type="common">Sea lamprey</name>
    <dbReference type="NCBI Taxonomy" id="7757"/>
    <lineage>
        <taxon>Eukaryota</taxon>
        <taxon>Metazoa</taxon>
        <taxon>Chordata</taxon>
        <taxon>Craniata</taxon>
        <taxon>Vertebrata</taxon>
        <taxon>Cyclostomata</taxon>
        <taxon>Hyperoartia</taxon>
        <taxon>Petromyzontiformes</taxon>
        <taxon>Petromyzontidae</taxon>
        <taxon>Petromyzon</taxon>
    </lineage>
</organism>
<dbReference type="InterPro" id="IPR051227">
    <property type="entry name" value="CS_glycosyltransferase"/>
</dbReference>
<dbReference type="GO" id="GO:0032580">
    <property type="term" value="C:Golgi cisterna membrane"/>
    <property type="evidence" value="ECO:0007669"/>
    <property type="project" value="UniProtKB-SubCell"/>
</dbReference>
<keyword evidence="3 10" id="KW-0808">Transferase</keyword>
<evidence type="ECO:0000256" key="2">
    <source>
        <dbReference type="ARBA" id="ARBA00009239"/>
    </source>
</evidence>
<dbReference type="Pfam" id="PF05679">
    <property type="entry name" value="CHGN"/>
    <property type="match status" value="1"/>
</dbReference>
<dbReference type="RefSeq" id="XP_032807322.1">
    <property type="nucleotide sequence ID" value="XM_032951431.1"/>
</dbReference>
<evidence type="ECO:0000256" key="5">
    <source>
        <dbReference type="ARBA" id="ARBA00022968"/>
    </source>
</evidence>
<protein>
    <recommendedName>
        <fullName evidence="10">Hexosyltransferase</fullName>
        <ecNumber evidence="10">2.4.1.-</ecNumber>
    </recommendedName>
</protein>
<keyword evidence="12" id="KW-1185">Reference proteome</keyword>
<dbReference type="AlphaFoldDB" id="A0AAJ7WRP0"/>
<reference evidence="13" key="1">
    <citation type="submission" date="2025-08" db="UniProtKB">
        <authorList>
            <consortium name="RefSeq"/>
        </authorList>
    </citation>
    <scope>IDENTIFICATION</scope>
    <source>
        <tissue evidence="13">Sperm</tissue>
    </source>
</reference>
<dbReference type="EC" id="2.4.1.-" evidence="10"/>
<dbReference type="KEGG" id="pmrn:116940966"/>
<dbReference type="Proteomes" id="UP001318040">
    <property type="component" value="Chromosome 1"/>
</dbReference>
<evidence type="ECO:0000313" key="13">
    <source>
        <dbReference type="RefSeq" id="XP_032807322.1"/>
    </source>
</evidence>
<dbReference type="FunFam" id="3.90.550.50:FF:000004">
    <property type="entry name" value="Hexosyltransferase"/>
    <property type="match status" value="1"/>
</dbReference>
<evidence type="ECO:0000256" key="6">
    <source>
        <dbReference type="ARBA" id="ARBA00022989"/>
    </source>
</evidence>
<keyword evidence="6" id="KW-1133">Transmembrane helix</keyword>
<dbReference type="Gene3D" id="3.90.550.10">
    <property type="entry name" value="Spore Coat Polysaccharide Biosynthesis Protein SpsA, Chain A"/>
    <property type="match status" value="1"/>
</dbReference>
<evidence type="ECO:0000256" key="7">
    <source>
        <dbReference type="ARBA" id="ARBA00023034"/>
    </source>
</evidence>
<evidence type="ECO:0000256" key="4">
    <source>
        <dbReference type="ARBA" id="ARBA00022692"/>
    </source>
</evidence>
<feature type="region of interest" description="Disordered" evidence="11">
    <location>
        <begin position="569"/>
        <end position="593"/>
    </location>
</feature>
<feature type="compositionally biased region" description="Basic and acidic residues" evidence="11">
    <location>
        <begin position="379"/>
        <end position="388"/>
    </location>
</feature>
<feature type="compositionally biased region" description="Gly residues" evidence="11">
    <location>
        <begin position="569"/>
        <end position="586"/>
    </location>
</feature>
<comment type="similarity">
    <text evidence="2 10">Belongs to the chondroitin N-acetylgalactosaminyltransferase family.</text>
</comment>
<dbReference type="InterPro" id="IPR029044">
    <property type="entry name" value="Nucleotide-diphossugar_trans"/>
</dbReference>
<evidence type="ECO:0000256" key="11">
    <source>
        <dbReference type="SAM" id="MobiDB-lite"/>
    </source>
</evidence>
<feature type="region of interest" description="Disordered" evidence="11">
    <location>
        <begin position="368"/>
        <end position="394"/>
    </location>
</feature>
<dbReference type="PANTHER" id="PTHR12369:SF40">
    <property type="entry name" value="CHONDROITIN SULFATE SYNTHASE 3"/>
    <property type="match status" value="1"/>
</dbReference>
<dbReference type="InterPro" id="IPR008428">
    <property type="entry name" value="Chond_GalNAc"/>
</dbReference>
<sequence>MAVQRRRAWMSAALGLVLGFTAATWLVVPRSVSGNGRRRLGSGCQAHLAVGDAAGSAWRHGSAGGDEGRGGGGRGWGGRLDPLGAPVRAVATPQNFLYVGVMTAHKYLETRGRAAFSTWVRSVPGTVEFFSSWGSRTELPLPLVTLPGVDDAYPPQKKSFLMLKYMHDHHLDRYEWFMRADDDAYVRGERLEQFLRGLNSSEPHYLGQTGLGTAEELGKLALEPGENFCMGGPGMVFSREALRRVGPHVGQCLRELHTSHEDVEIGRCVRRFAGTQCVWSYEMQQLFYENYEHHHKGYIHDLHKSKMRAAITLHPNKQPAYQHRLHSQLLALRISELRQRTLQLHRDAALAAKLAAGEAAAAAAAAGGGAASGAGGAAERPRREDRRLGAPPTFLRFTPPSRDQVLEWDFLTGRLQYSAADGAPPRRSLGMAMRLALDDIIMRVMEMINANSHARGRVIDYKELQYGYSRVNPVSGAEYVLDLLLLYKKYAGKKMTVPVRRHAYLQQSFVRAESHEAEEIRDPEALALSIDRSAAANSKGGSLIRGSLSIFSKPLKMFVPFRLFDRGGGNGGGGNGGDGGDGGDGEAAGPRQAEGKVHVLVPLMGRLGIFKRFMDSFEHTCLRSGQNVKLLVLLFDEQPRTGPSPAAAAAAEAASGAAASSAGTSERHRDVLRRYQRRHPRAELEIRRMPGPFSRGVALEEGASLFSNDTLLLFCDVDLVFTADFLHRCRANTVQGASAYFPIVYSEYNPRFARGEPGDEPPAAAEGDPSGHFALSRRGGFWREYGYGITCIYRGDLAAAGGFDTSIRGWGLEDVDLFSRVLHARLAPFRSQEPGVVHVHHPVACDPALPPHQLRMCLGSRASAYADGRQLAELWLRRRPGVARATAGAGEVLRNRTDVS</sequence>
<evidence type="ECO:0000256" key="1">
    <source>
        <dbReference type="ARBA" id="ARBA00004447"/>
    </source>
</evidence>
<keyword evidence="4" id="KW-0812">Transmembrane</keyword>
<proteinExistence type="inferred from homology"/>
<keyword evidence="5 10" id="KW-0735">Signal-anchor</keyword>
<keyword evidence="8" id="KW-0472">Membrane</keyword>
<dbReference type="GO" id="GO:0047238">
    <property type="term" value="F:glucuronosyl-N-acetylgalactosaminyl-proteoglycan 4-beta-N-acetylgalactosaminyltransferase activity"/>
    <property type="evidence" value="ECO:0007669"/>
    <property type="project" value="TreeGrafter"/>
</dbReference>
<gene>
    <name evidence="13" type="primary">LOC116940966</name>
</gene>